<dbReference type="Proteomes" id="UP000681720">
    <property type="component" value="Unassembled WGS sequence"/>
</dbReference>
<accession>A0A8S2TEX9</accession>
<feature type="non-terminal residue" evidence="1">
    <location>
        <position position="101"/>
    </location>
</feature>
<name>A0A8S2TEX9_9BILA</name>
<organism evidence="1 2">
    <name type="scientific">Rotaria magnacalcarata</name>
    <dbReference type="NCBI Taxonomy" id="392030"/>
    <lineage>
        <taxon>Eukaryota</taxon>
        <taxon>Metazoa</taxon>
        <taxon>Spiralia</taxon>
        <taxon>Gnathifera</taxon>
        <taxon>Rotifera</taxon>
        <taxon>Eurotatoria</taxon>
        <taxon>Bdelloidea</taxon>
        <taxon>Philodinida</taxon>
        <taxon>Philodinidae</taxon>
        <taxon>Rotaria</taxon>
    </lineage>
</organism>
<dbReference type="AlphaFoldDB" id="A0A8S2TEX9"/>
<comment type="caution">
    <text evidence="1">The sequence shown here is derived from an EMBL/GenBank/DDBJ whole genome shotgun (WGS) entry which is preliminary data.</text>
</comment>
<evidence type="ECO:0000313" key="2">
    <source>
        <dbReference type="Proteomes" id="UP000681720"/>
    </source>
</evidence>
<gene>
    <name evidence="1" type="ORF">GIL414_LOCUS24819</name>
</gene>
<dbReference type="Gene3D" id="3.40.190.10">
    <property type="entry name" value="Periplasmic binding protein-like II"/>
    <property type="match status" value="1"/>
</dbReference>
<evidence type="ECO:0000313" key="1">
    <source>
        <dbReference type="EMBL" id="CAF4277117.1"/>
    </source>
</evidence>
<sequence>NLASQLTISKSQPIISGIDDIKNGKVPGNRIGLLVGSASLEYYLTAVSGGNPNYYPLYSRDQIYQNLLGNKIDVGFIDTGNAEYMTNDVYCNLTIAGSGFN</sequence>
<dbReference type="SUPFAM" id="SSF53850">
    <property type="entry name" value="Periplasmic binding protein-like II"/>
    <property type="match status" value="1"/>
</dbReference>
<feature type="non-terminal residue" evidence="1">
    <location>
        <position position="1"/>
    </location>
</feature>
<proteinExistence type="predicted"/>
<protein>
    <submittedName>
        <fullName evidence="1">Uncharacterized protein</fullName>
    </submittedName>
</protein>
<reference evidence="1" key="1">
    <citation type="submission" date="2021-02" db="EMBL/GenBank/DDBJ databases">
        <authorList>
            <person name="Nowell W R."/>
        </authorList>
    </citation>
    <scope>NUCLEOTIDE SEQUENCE</scope>
</reference>
<dbReference type="EMBL" id="CAJOBJ010031716">
    <property type="protein sequence ID" value="CAF4277117.1"/>
    <property type="molecule type" value="Genomic_DNA"/>
</dbReference>